<dbReference type="Pfam" id="PF14281">
    <property type="entry name" value="PDDEXK_4"/>
    <property type="match status" value="1"/>
</dbReference>
<gene>
    <name evidence="1" type="ORF">ACFSR8_08620</name>
</gene>
<comment type="caution">
    <text evidence="1">The sequence shown here is derived from an EMBL/GenBank/DDBJ whole genome shotgun (WGS) entry which is preliminary data.</text>
</comment>
<keyword evidence="2" id="KW-1185">Reference proteome</keyword>
<sequence length="414" mass="48096">MSVTTQDLNRFVENCKPEFAAIKEELNAFNIFNVLGVQYREIRHSNFLGWLFDPNDSHGLNDTILKTLLQHLNKLDALRGSDLGSFLLKDVSTTQVYRESVHNIDILIVNEQLGFVITIENKIYAEFSEHQLAKYYDYIEQNYNHLNTRVYLTLTPLENNSHLGFDLGEMYTNINYTAIVTILEENQELIDAAKPTVKESISQYISMVQKDITKTSKEVALAKEIYKNYKKEIDFIISNQEDFSVYKRDILNYINGGSFEGFIISHNSDSRNVIFLLPDNEDLLEFFRYPEAESRGGDYIFSLVINFEKDAVWMKFGFGNIIESEHKEALQGKKDKLFNTMKGFECFKNRTLSIDFHNDHSKMEYAGICGVPLFNDDVYYAENKSVLEVFKLKFEEINSELIQPWVEECLEKLS</sequence>
<accession>A0ABW5TDX8</accession>
<evidence type="ECO:0000313" key="2">
    <source>
        <dbReference type="Proteomes" id="UP001597476"/>
    </source>
</evidence>
<evidence type="ECO:0000313" key="1">
    <source>
        <dbReference type="EMBL" id="MFD2726276.1"/>
    </source>
</evidence>
<protein>
    <submittedName>
        <fullName evidence="1">PD-(D/E)XK nuclease family protein</fullName>
    </submittedName>
</protein>
<proteinExistence type="predicted"/>
<reference evidence="2" key="1">
    <citation type="journal article" date="2019" name="Int. J. Syst. Evol. Microbiol.">
        <title>The Global Catalogue of Microorganisms (GCM) 10K type strain sequencing project: providing services to taxonomists for standard genome sequencing and annotation.</title>
        <authorList>
            <consortium name="The Broad Institute Genomics Platform"/>
            <consortium name="The Broad Institute Genome Sequencing Center for Infectious Disease"/>
            <person name="Wu L."/>
            <person name="Ma J."/>
        </authorList>
    </citation>
    <scope>NUCLEOTIDE SEQUENCE [LARGE SCALE GENOMIC DNA]</scope>
    <source>
        <strain evidence="2">KCTC 42398</strain>
    </source>
</reference>
<dbReference type="EMBL" id="JBHULY010000016">
    <property type="protein sequence ID" value="MFD2726276.1"/>
    <property type="molecule type" value="Genomic_DNA"/>
</dbReference>
<dbReference type="Proteomes" id="UP001597476">
    <property type="component" value="Unassembled WGS sequence"/>
</dbReference>
<name>A0ABW5TDX8_9FLAO</name>
<dbReference type="InterPro" id="IPR029470">
    <property type="entry name" value="PDDEXK_4"/>
</dbReference>
<organism evidence="1 2">
    <name type="scientific">Hyunsoonleella rubra</name>
    <dbReference type="NCBI Taxonomy" id="1737062"/>
    <lineage>
        <taxon>Bacteria</taxon>
        <taxon>Pseudomonadati</taxon>
        <taxon>Bacteroidota</taxon>
        <taxon>Flavobacteriia</taxon>
        <taxon>Flavobacteriales</taxon>
        <taxon>Flavobacteriaceae</taxon>
    </lineage>
</organism>
<dbReference type="RefSeq" id="WP_380291055.1">
    <property type="nucleotide sequence ID" value="NZ_JBHULY010000016.1"/>
</dbReference>